<dbReference type="InParanoid" id="A0A401GEI5"/>
<organism evidence="8 9">
    <name type="scientific">Sparassis crispa</name>
    <dbReference type="NCBI Taxonomy" id="139825"/>
    <lineage>
        <taxon>Eukaryota</taxon>
        <taxon>Fungi</taxon>
        <taxon>Dikarya</taxon>
        <taxon>Basidiomycota</taxon>
        <taxon>Agaricomycotina</taxon>
        <taxon>Agaricomycetes</taxon>
        <taxon>Polyporales</taxon>
        <taxon>Sparassidaceae</taxon>
        <taxon>Sparassis</taxon>
    </lineage>
</organism>
<dbReference type="Proteomes" id="UP000287166">
    <property type="component" value="Unassembled WGS sequence"/>
</dbReference>
<dbReference type="PROSITE" id="PS00107">
    <property type="entry name" value="PROTEIN_KINASE_ATP"/>
    <property type="match status" value="1"/>
</dbReference>
<proteinExistence type="predicted"/>
<dbReference type="Pfam" id="PF00069">
    <property type="entry name" value="Pkinase"/>
    <property type="match status" value="2"/>
</dbReference>
<evidence type="ECO:0000256" key="5">
    <source>
        <dbReference type="ARBA" id="ARBA00022840"/>
    </source>
</evidence>
<keyword evidence="3 6" id="KW-0547">Nucleotide-binding</keyword>
<dbReference type="Gene3D" id="3.30.200.20">
    <property type="entry name" value="Phosphorylase Kinase, domain 1"/>
    <property type="match status" value="1"/>
</dbReference>
<dbReference type="InterPro" id="IPR008271">
    <property type="entry name" value="Ser/Thr_kinase_AS"/>
</dbReference>
<dbReference type="GeneID" id="38777430"/>
<evidence type="ECO:0000256" key="2">
    <source>
        <dbReference type="ARBA" id="ARBA00022679"/>
    </source>
</evidence>
<dbReference type="STRING" id="139825.A0A401GEI5"/>
<dbReference type="Gene3D" id="1.10.510.10">
    <property type="entry name" value="Transferase(Phosphotransferase) domain 1"/>
    <property type="match status" value="1"/>
</dbReference>
<accession>A0A401GEI5</accession>
<reference evidence="8 9" key="1">
    <citation type="journal article" date="2018" name="Sci. Rep.">
        <title>Genome sequence of the cauliflower mushroom Sparassis crispa (Hanabiratake) and its association with beneficial usage.</title>
        <authorList>
            <person name="Kiyama R."/>
            <person name="Furutani Y."/>
            <person name="Kawaguchi K."/>
            <person name="Nakanishi T."/>
        </authorList>
    </citation>
    <scope>NUCLEOTIDE SEQUENCE [LARGE SCALE GENOMIC DNA]</scope>
</reference>
<dbReference type="GO" id="GO:0005634">
    <property type="term" value="C:nucleus"/>
    <property type="evidence" value="ECO:0007669"/>
    <property type="project" value="TreeGrafter"/>
</dbReference>
<dbReference type="InterPro" id="IPR000719">
    <property type="entry name" value="Prot_kinase_dom"/>
</dbReference>
<evidence type="ECO:0000256" key="6">
    <source>
        <dbReference type="PROSITE-ProRule" id="PRU10141"/>
    </source>
</evidence>
<evidence type="ECO:0000256" key="4">
    <source>
        <dbReference type="ARBA" id="ARBA00022777"/>
    </source>
</evidence>
<feature type="domain" description="Protein kinase" evidence="7">
    <location>
        <begin position="89"/>
        <end position="468"/>
    </location>
</feature>
<keyword evidence="2" id="KW-0808">Transferase</keyword>
<evidence type="ECO:0000313" key="9">
    <source>
        <dbReference type="Proteomes" id="UP000287166"/>
    </source>
</evidence>
<evidence type="ECO:0000256" key="3">
    <source>
        <dbReference type="ARBA" id="ARBA00022741"/>
    </source>
</evidence>
<dbReference type="AlphaFoldDB" id="A0A401GEI5"/>
<dbReference type="GO" id="GO:0004674">
    <property type="term" value="F:protein serine/threonine kinase activity"/>
    <property type="evidence" value="ECO:0007669"/>
    <property type="project" value="UniProtKB-KW"/>
</dbReference>
<dbReference type="GO" id="GO:0043484">
    <property type="term" value="P:regulation of RNA splicing"/>
    <property type="evidence" value="ECO:0007669"/>
    <property type="project" value="TreeGrafter"/>
</dbReference>
<dbReference type="PANTHER" id="PTHR45646">
    <property type="entry name" value="SERINE/THREONINE-PROTEIN KINASE DOA-RELATED"/>
    <property type="match status" value="1"/>
</dbReference>
<feature type="binding site" evidence="6">
    <location>
        <position position="119"/>
    </location>
    <ligand>
        <name>ATP</name>
        <dbReference type="ChEBI" id="CHEBI:30616"/>
    </ligand>
</feature>
<dbReference type="PANTHER" id="PTHR45646:SF11">
    <property type="entry name" value="SERINE_THREONINE-PROTEIN KINASE DOA"/>
    <property type="match status" value="1"/>
</dbReference>
<dbReference type="SMART" id="SM00220">
    <property type="entry name" value="S_TKc"/>
    <property type="match status" value="1"/>
</dbReference>
<protein>
    <recommendedName>
        <fullName evidence="7">Protein kinase domain-containing protein</fullName>
    </recommendedName>
</protein>
<dbReference type="SUPFAM" id="SSF56112">
    <property type="entry name" value="Protein kinase-like (PK-like)"/>
    <property type="match status" value="1"/>
</dbReference>
<gene>
    <name evidence="8" type="ORF">SCP_0302280</name>
</gene>
<dbReference type="OrthoDB" id="5979581at2759"/>
<dbReference type="PROSITE" id="PS00108">
    <property type="entry name" value="PROTEIN_KINASE_ST"/>
    <property type="match status" value="1"/>
</dbReference>
<name>A0A401GEI5_9APHY</name>
<dbReference type="InterPro" id="IPR017441">
    <property type="entry name" value="Protein_kinase_ATP_BS"/>
</dbReference>
<dbReference type="EMBL" id="BFAD01000003">
    <property type="protein sequence ID" value="GBE80513.1"/>
    <property type="molecule type" value="Genomic_DNA"/>
</dbReference>
<dbReference type="PROSITE" id="PS50011">
    <property type="entry name" value="PROTEIN_KINASE_DOM"/>
    <property type="match status" value="1"/>
</dbReference>
<sequence>MATTLPRNTGLRAHLRALRSIHNAPRSFVSAWPKSLCRPQARYNSTETVVTLRRPTGGFDEEPITYDTQSGYGFAPIKHGDLVGPEGRFEILRKLGWGCSGTTWLVKDVKEDRKYLALKVLTAGNTSLVSRDVDDPAGIVYDECRIMQRVSEPSSHPGAQYCLKLINQFYLDSAAGRHLCLLTELAGLTLGDVQDMLVTRDGFPSELAKIIVRELCLALDHLHRECRVVHADLKMSNVLITFNDLDTRDLAELLVKFRPPETYPVRRMDDVHVQTIKSQPLPQPGFADVHPAHYHFKITDYRSAQWLDRARPTHVLEPVDLRAPEMILGLPWDEKVDIWTIGCMTYKLLAGRVLFPQISNAHRDTAEEKALSAQCIVLEQDHYPLRMRSEGERGMEFLREDGTLLCIAEGSRLHHNPITTRMKQYKVPIIMDDPETELDEAVSFIKHCTALDPRDRPSAADLLLHPWLRDVPNILAKYDQPLTAPTSILSRLDGARFTPVPQET</sequence>
<dbReference type="RefSeq" id="XP_027611426.1">
    <property type="nucleotide sequence ID" value="XM_027755625.1"/>
</dbReference>
<dbReference type="GO" id="GO:0005524">
    <property type="term" value="F:ATP binding"/>
    <property type="evidence" value="ECO:0007669"/>
    <property type="project" value="UniProtKB-UniRule"/>
</dbReference>
<evidence type="ECO:0000313" key="8">
    <source>
        <dbReference type="EMBL" id="GBE80513.1"/>
    </source>
</evidence>
<evidence type="ECO:0000259" key="7">
    <source>
        <dbReference type="PROSITE" id="PS50011"/>
    </source>
</evidence>
<keyword evidence="5 6" id="KW-0067">ATP-binding</keyword>
<keyword evidence="4" id="KW-0418">Kinase</keyword>
<keyword evidence="9" id="KW-1185">Reference proteome</keyword>
<comment type="caution">
    <text evidence="8">The sequence shown here is derived from an EMBL/GenBank/DDBJ whole genome shotgun (WGS) entry which is preliminary data.</text>
</comment>
<evidence type="ECO:0000256" key="1">
    <source>
        <dbReference type="ARBA" id="ARBA00022527"/>
    </source>
</evidence>
<dbReference type="InterPro" id="IPR051175">
    <property type="entry name" value="CLK_kinases"/>
</dbReference>
<keyword evidence="1" id="KW-0723">Serine/threonine-protein kinase</keyword>
<dbReference type="InterPro" id="IPR011009">
    <property type="entry name" value="Kinase-like_dom_sf"/>
</dbReference>